<dbReference type="SUPFAM" id="SSF51445">
    <property type="entry name" value="(Trans)glycosidases"/>
    <property type="match status" value="1"/>
</dbReference>
<dbReference type="Gene3D" id="2.60.40.10">
    <property type="entry name" value="Immunoglobulins"/>
    <property type="match status" value="1"/>
</dbReference>
<evidence type="ECO:0000313" key="7">
    <source>
        <dbReference type="Proteomes" id="UP000433309"/>
    </source>
</evidence>
<feature type="domain" description="Glycoside hydrolase family 5" evidence="4">
    <location>
        <begin position="194"/>
        <end position="473"/>
    </location>
</feature>
<dbReference type="RefSeq" id="WP_154375325.1">
    <property type="nucleotide sequence ID" value="NZ_WKJK01000004.1"/>
</dbReference>
<reference evidence="6 7" key="1">
    <citation type="submission" date="2019-11" db="EMBL/GenBank/DDBJ databases">
        <title>Novel species isolated from a subtropical stream in China.</title>
        <authorList>
            <person name="Lu H."/>
        </authorList>
    </citation>
    <scope>NUCLEOTIDE SEQUENCE [LARGE SCALE GENOMIC DNA]</scope>
    <source>
        <strain evidence="6 7">FT80W</strain>
    </source>
</reference>
<dbReference type="InterPro" id="IPR017853">
    <property type="entry name" value="GH"/>
</dbReference>
<dbReference type="InterPro" id="IPR025282">
    <property type="entry name" value="DUF4214"/>
</dbReference>
<evidence type="ECO:0000256" key="1">
    <source>
        <dbReference type="ARBA" id="ARBA00022801"/>
    </source>
</evidence>
<feature type="domain" description="DUF4214" evidence="5">
    <location>
        <begin position="567"/>
        <end position="612"/>
    </location>
</feature>
<proteinExistence type="predicted"/>
<keyword evidence="1 6" id="KW-0378">Hydrolase</keyword>
<keyword evidence="3" id="KW-0732">Signal</keyword>
<dbReference type="Pfam" id="PF13946">
    <property type="entry name" value="DUF4214"/>
    <property type="match status" value="1"/>
</dbReference>
<dbReference type="GO" id="GO:0000272">
    <property type="term" value="P:polysaccharide catabolic process"/>
    <property type="evidence" value="ECO:0007669"/>
    <property type="project" value="InterPro"/>
</dbReference>
<accession>A0A6I2KVP7</accession>
<evidence type="ECO:0000256" key="3">
    <source>
        <dbReference type="SAM" id="SignalP"/>
    </source>
</evidence>
<dbReference type="EMBL" id="WKJK01000004">
    <property type="protein sequence ID" value="MRW90145.1"/>
    <property type="molecule type" value="Genomic_DNA"/>
</dbReference>
<gene>
    <name evidence="6" type="ORF">GJ699_09135</name>
</gene>
<name>A0A6I2KVP7_9BURK</name>
<protein>
    <submittedName>
        <fullName evidence="6">Cellulase family glycosylhydrolase</fullName>
    </submittedName>
</protein>
<feature type="chain" id="PRO_5026157151" evidence="3">
    <location>
        <begin position="26"/>
        <end position="706"/>
    </location>
</feature>
<evidence type="ECO:0000259" key="5">
    <source>
        <dbReference type="Pfam" id="PF13946"/>
    </source>
</evidence>
<dbReference type="Proteomes" id="UP000433309">
    <property type="component" value="Unassembled WGS sequence"/>
</dbReference>
<evidence type="ECO:0000313" key="6">
    <source>
        <dbReference type="EMBL" id="MRW90145.1"/>
    </source>
</evidence>
<comment type="caution">
    <text evidence="6">The sequence shown here is derived from an EMBL/GenBank/DDBJ whole genome shotgun (WGS) entry which is preliminary data.</text>
</comment>
<dbReference type="InterPro" id="IPR013783">
    <property type="entry name" value="Ig-like_fold"/>
</dbReference>
<keyword evidence="2" id="KW-0326">Glycosidase</keyword>
<feature type="signal peptide" evidence="3">
    <location>
        <begin position="1"/>
        <end position="25"/>
    </location>
</feature>
<dbReference type="Gene3D" id="3.20.20.80">
    <property type="entry name" value="Glycosidases"/>
    <property type="match status" value="1"/>
</dbReference>
<keyword evidence="7" id="KW-1185">Reference proteome</keyword>
<dbReference type="InterPro" id="IPR001547">
    <property type="entry name" value="Glyco_hydro_5"/>
</dbReference>
<organism evidence="6 7">
    <name type="scientific">Duganella guangzhouensis</name>
    <dbReference type="NCBI Taxonomy" id="2666084"/>
    <lineage>
        <taxon>Bacteria</taxon>
        <taxon>Pseudomonadati</taxon>
        <taxon>Pseudomonadota</taxon>
        <taxon>Betaproteobacteria</taxon>
        <taxon>Burkholderiales</taxon>
        <taxon>Oxalobacteraceae</taxon>
        <taxon>Telluria group</taxon>
        <taxon>Duganella</taxon>
    </lineage>
</organism>
<dbReference type="AlphaFoldDB" id="A0A6I2KVP7"/>
<dbReference type="Pfam" id="PF00150">
    <property type="entry name" value="Cellulase"/>
    <property type="match status" value="1"/>
</dbReference>
<evidence type="ECO:0000256" key="2">
    <source>
        <dbReference type="ARBA" id="ARBA00023295"/>
    </source>
</evidence>
<evidence type="ECO:0000259" key="4">
    <source>
        <dbReference type="Pfam" id="PF00150"/>
    </source>
</evidence>
<dbReference type="GO" id="GO:0004553">
    <property type="term" value="F:hydrolase activity, hydrolyzing O-glycosyl compounds"/>
    <property type="evidence" value="ECO:0007669"/>
    <property type="project" value="InterPro"/>
</dbReference>
<sequence>MPISSLSRALCAGAAAWFLHAAALAAPGATFISQSVPNTMQLGKTYSVSVTYKNTGDTTWTGASQYRLGAVNPIDNRRWGTGRVELPAGVAVPPNGLYTFTFDVAITDSRYCRPSPRPQLQNCDFQWGLLQESVAWLSLGVNTQVELFDAPDLRSAVPPIAPPVAVDAAAFNAASFRGANVLMQTYEDNRLCDHTAWLPDAEQADAIIGNAVAMGLNVLRMPVILPPRNPGRPADWIPNSPEYRHVCADPDKPEWGEQGDRALLNQQVIAKVQVIMDKAAAAQLKVILVLDGYTKYDAPCYWKKSFLDVRDSADSFIKAFKSHQALLAWDILNEPMWNALAFDCLHRNEDYASVLQAVDSMYNLVRSQDALHPTTVGEHQIPLLKYWKDISSFASPHLYVATNSRDPESRNQINYVQAASLREMSRELGAAMPLVIGEFGSPDPDDDFNAAYYQLFLNGLTVADRGFILWSLSSGVNQQGFSVMRPDGELKPAALLVQRRVWYPVVQQLYLAYLGYPADPGALENFSAQLATLAEDMRYRGQILQPSVAALDAAYATEPSLRTLLDSLYASSSFHEIYNPDQPADYVRQIYRQLFNRAPDDDGLRYWTDNISYYGVGKDRAVAAILAGGLSGSSDQGRLDAAAIGKKAALASAFSASLNTPERRDCYAGNLAVATGRALMTPVDASTDLGLQRGRLDSAVDTLCGR</sequence>